<keyword evidence="2" id="KW-1185">Reference proteome</keyword>
<comment type="caution">
    <text evidence="1">The sequence shown here is derived from an EMBL/GenBank/DDBJ whole genome shotgun (WGS) entry which is preliminary data.</text>
</comment>
<dbReference type="Pfam" id="PF13551">
    <property type="entry name" value="HTH_29"/>
    <property type="match status" value="1"/>
</dbReference>
<feature type="non-terminal residue" evidence="1">
    <location>
        <position position="87"/>
    </location>
</feature>
<sequence>MTTQAKIIKNKMGILELAQHLGNVSQACKVMGYSRDSFYRFKELYEQGGELALQEISRRKPILKNRVEEHVEKAVVEMAIDQPALGQ</sequence>
<dbReference type="Proteomes" id="UP000245678">
    <property type="component" value="Unassembled WGS sequence"/>
</dbReference>
<dbReference type="PROSITE" id="PS51257">
    <property type="entry name" value="PROKAR_LIPOPROTEIN"/>
    <property type="match status" value="1"/>
</dbReference>
<evidence type="ECO:0000313" key="1">
    <source>
        <dbReference type="EMBL" id="PWK70051.1"/>
    </source>
</evidence>
<gene>
    <name evidence="1" type="ORF">LX99_04704</name>
</gene>
<dbReference type="EMBL" id="QGHA01000015">
    <property type="protein sequence ID" value="PWK70051.1"/>
    <property type="molecule type" value="Genomic_DNA"/>
</dbReference>
<proteinExistence type="predicted"/>
<protein>
    <submittedName>
        <fullName evidence="1">Winged helix-turn helix protein</fullName>
    </submittedName>
</protein>
<reference evidence="1 2" key="1">
    <citation type="submission" date="2018-05" db="EMBL/GenBank/DDBJ databases">
        <title>Genomic Encyclopedia of Archaeal and Bacterial Type Strains, Phase II (KMG-II): from individual species to whole genera.</title>
        <authorList>
            <person name="Goeker M."/>
        </authorList>
    </citation>
    <scope>NUCLEOTIDE SEQUENCE [LARGE SCALE GENOMIC DNA]</scope>
    <source>
        <strain evidence="1 2">DSM 19975</strain>
    </source>
</reference>
<evidence type="ECO:0000313" key="2">
    <source>
        <dbReference type="Proteomes" id="UP000245678"/>
    </source>
</evidence>
<dbReference type="RefSeq" id="WP_146203204.1">
    <property type="nucleotide sequence ID" value="NZ_QGHA01000015.1"/>
</dbReference>
<name>A0A316H0V0_9SPHI</name>
<dbReference type="AlphaFoldDB" id="A0A316H0V0"/>
<accession>A0A316H0V0</accession>
<organism evidence="1 2">
    <name type="scientific">Mucilaginibacter oryzae</name>
    <dbReference type="NCBI Taxonomy" id="468058"/>
    <lineage>
        <taxon>Bacteria</taxon>
        <taxon>Pseudomonadati</taxon>
        <taxon>Bacteroidota</taxon>
        <taxon>Sphingobacteriia</taxon>
        <taxon>Sphingobacteriales</taxon>
        <taxon>Sphingobacteriaceae</taxon>
        <taxon>Mucilaginibacter</taxon>
    </lineage>
</organism>